<dbReference type="RefSeq" id="WP_059138148.1">
    <property type="nucleotide sequence ID" value="NZ_LMBR01000002.1"/>
</dbReference>
<evidence type="ECO:0000256" key="3">
    <source>
        <dbReference type="PROSITE-ProRule" id="PRU00464"/>
    </source>
</evidence>
<dbReference type="InterPro" id="IPR011146">
    <property type="entry name" value="HIT-like"/>
</dbReference>
<dbReference type="PANTHER" id="PTHR23089">
    <property type="entry name" value="HISTIDINE TRIAD HIT PROTEIN"/>
    <property type="match status" value="1"/>
</dbReference>
<dbReference type="OrthoDB" id="9784774at2"/>
<name>A0A124GAS7_CHLLI</name>
<comment type="caution">
    <text evidence="5">The sequence shown here is derived from an EMBL/GenBank/DDBJ whole genome shotgun (WGS) entry which is preliminary data.</text>
</comment>
<dbReference type="SUPFAM" id="SSF54197">
    <property type="entry name" value="HIT-like"/>
    <property type="match status" value="1"/>
</dbReference>
<protein>
    <submittedName>
        <fullName evidence="5">Histidine triad (HIT) protein</fullName>
    </submittedName>
</protein>
<sequence>MNTTHHHPDCLFCRIVRGEIPATVVYRNDHIVAFRDITPAAPQHVLIIPVKHIASLSELQPEDLDIAGHILLAARVVAEKTGILSSGYRLVFNNGADALQSVFHIHGHLIGGKKMGWPPFPGEAAQHG</sequence>
<dbReference type="InterPro" id="IPR001310">
    <property type="entry name" value="Histidine_triad_HIT"/>
</dbReference>
<evidence type="ECO:0000259" key="4">
    <source>
        <dbReference type="PROSITE" id="PS51084"/>
    </source>
</evidence>
<dbReference type="PROSITE" id="PS51084">
    <property type="entry name" value="HIT_2"/>
    <property type="match status" value="1"/>
</dbReference>
<dbReference type="Gene3D" id="3.30.428.10">
    <property type="entry name" value="HIT-like"/>
    <property type="match status" value="1"/>
</dbReference>
<dbReference type="InterPro" id="IPR036265">
    <property type="entry name" value="HIT-like_sf"/>
</dbReference>
<dbReference type="EMBL" id="LMBR01000002">
    <property type="protein sequence ID" value="KUL33147.1"/>
    <property type="molecule type" value="Genomic_DNA"/>
</dbReference>
<dbReference type="Pfam" id="PF01230">
    <property type="entry name" value="HIT"/>
    <property type="match status" value="1"/>
</dbReference>
<reference evidence="5 6" key="1">
    <citation type="submission" date="2015-10" db="EMBL/GenBank/DDBJ databases">
        <title>Draft Genome Sequence of Chlorobium limicola strain Frasassi Growing under Artificial Lighting in the Frasassi Cave System.</title>
        <authorList>
            <person name="Mansor M."/>
            <person name="Macalady J."/>
        </authorList>
    </citation>
    <scope>NUCLEOTIDE SEQUENCE [LARGE SCALE GENOMIC DNA]</scope>
    <source>
        <strain evidence="5 6">Frasassi</strain>
    </source>
</reference>
<dbReference type="PRINTS" id="PR00332">
    <property type="entry name" value="HISTRIAD"/>
</dbReference>
<dbReference type="GO" id="GO:0003824">
    <property type="term" value="F:catalytic activity"/>
    <property type="evidence" value="ECO:0007669"/>
    <property type="project" value="InterPro"/>
</dbReference>
<evidence type="ECO:0000256" key="2">
    <source>
        <dbReference type="PIRSR" id="PIRSR601310-3"/>
    </source>
</evidence>
<feature type="domain" description="HIT" evidence="4">
    <location>
        <begin position="11"/>
        <end position="120"/>
    </location>
</feature>
<dbReference type="Proteomes" id="UP000053937">
    <property type="component" value="Unassembled WGS sequence"/>
</dbReference>
<feature type="short sequence motif" description="Histidine triad motif" evidence="2 3">
    <location>
        <begin position="104"/>
        <end position="108"/>
    </location>
</feature>
<proteinExistence type="predicted"/>
<organism evidence="5 6">
    <name type="scientific">Chlorobium limicola</name>
    <dbReference type="NCBI Taxonomy" id="1092"/>
    <lineage>
        <taxon>Bacteria</taxon>
        <taxon>Pseudomonadati</taxon>
        <taxon>Chlorobiota</taxon>
        <taxon>Chlorobiia</taxon>
        <taxon>Chlorobiales</taxon>
        <taxon>Chlorobiaceae</taxon>
        <taxon>Chlorobium/Pelodictyon group</taxon>
        <taxon>Chlorobium</taxon>
    </lineage>
</organism>
<gene>
    <name evidence="5" type="ORF">ASB62_00550</name>
</gene>
<evidence type="ECO:0000256" key="1">
    <source>
        <dbReference type="PIRSR" id="PIRSR601310-1"/>
    </source>
</evidence>
<dbReference type="AlphaFoldDB" id="A0A124GAS7"/>
<accession>A0A124GAS7</accession>
<feature type="active site" description="Tele-AMP-histidine intermediate" evidence="1">
    <location>
        <position position="106"/>
    </location>
</feature>
<keyword evidence="6" id="KW-1185">Reference proteome</keyword>
<evidence type="ECO:0000313" key="6">
    <source>
        <dbReference type="Proteomes" id="UP000053937"/>
    </source>
</evidence>
<evidence type="ECO:0000313" key="5">
    <source>
        <dbReference type="EMBL" id="KUL33147.1"/>
    </source>
</evidence>
<dbReference type="CDD" id="cd01276">
    <property type="entry name" value="PKCI_related"/>
    <property type="match status" value="1"/>
</dbReference>